<sequence>MQKTFILLSCEHKSRCISMQCILKTMYKICLANAYGINSSTCTAHVVSVSAITEIRFDCLPNISDNNSLSSVPDSYMGRHDSLVDISCRVSVSPIDISKNEICSC</sequence>
<gene>
    <name evidence="1" type="primary">ORF31535</name>
</gene>
<proteinExistence type="predicted"/>
<name>A0A0B6YNY6_9EUPU</name>
<organism evidence="1">
    <name type="scientific">Arion vulgaris</name>
    <dbReference type="NCBI Taxonomy" id="1028688"/>
    <lineage>
        <taxon>Eukaryota</taxon>
        <taxon>Metazoa</taxon>
        <taxon>Spiralia</taxon>
        <taxon>Lophotrochozoa</taxon>
        <taxon>Mollusca</taxon>
        <taxon>Gastropoda</taxon>
        <taxon>Heterobranchia</taxon>
        <taxon>Euthyneura</taxon>
        <taxon>Panpulmonata</taxon>
        <taxon>Eupulmonata</taxon>
        <taxon>Stylommatophora</taxon>
        <taxon>Helicina</taxon>
        <taxon>Arionoidea</taxon>
        <taxon>Arionidae</taxon>
        <taxon>Arion</taxon>
    </lineage>
</organism>
<reference evidence="1" key="1">
    <citation type="submission" date="2014-12" db="EMBL/GenBank/DDBJ databases">
        <title>Insight into the proteome of Arion vulgaris.</title>
        <authorList>
            <person name="Aradska J."/>
            <person name="Bulat T."/>
            <person name="Smidak R."/>
            <person name="Sarate P."/>
            <person name="Gangsoo J."/>
            <person name="Sialana F."/>
            <person name="Bilban M."/>
            <person name="Lubec G."/>
        </authorList>
    </citation>
    <scope>NUCLEOTIDE SEQUENCE</scope>
    <source>
        <tissue evidence="1">Skin</tissue>
    </source>
</reference>
<dbReference type="EMBL" id="HACG01011079">
    <property type="protein sequence ID" value="CEK57944.1"/>
    <property type="molecule type" value="Transcribed_RNA"/>
</dbReference>
<dbReference type="AlphaFoldDB" id="A0A0B6YNY6"/>
<accession>A0A0B6YNY6</accession>
<evidence type="ECO:0000313" key="1">
    <source>
        <dbReference type="EMBL" id="CEK57944.1"/>
    </source>
</evidence>
<protein>
    <submittedName>
        <fullName evidence="1">Uncharacterized protein</fullName>
    </submittedName>
</protein>